<reference evidence="5" key="1">
    <citation type="journal article" date="2020" name="mSystems">
        <title>Genome- and Community-Level Interaction Insights into Carbon Utilization and Element Cycling Functions of Hydrothermarchaeota in Hydrothermal Sediment.</title>
        <authorList>
            <person name="Zhou Z."/>
            <person name="Liu Y."/>
            <person name="Xu W."/>
            <person name="Pan J."/>
            <person name="Luo Z.H."/>
            <person name="Li M."/>
        </authorList>
    </citation>
    <scope>NUCLEOTIDE SEQUENCE [LARGE SCALE GENOMIC DNA]</scope>
    <source>
        <strain evidence="5">SpSt-500</strain>
    </source>
</reference>
<comment type="caution">
    <text evidence="5">The sequence shown here is derived from an EMBL/GenBank/DDBJ whole genome shotgun (WGS) entry which is preliminary data.</text>
</comment>
<dbReference type="GO" id="GO:0031388">
    <property type="term" value="P:organic acid phosphorylation"/>
    <property type="evidence" value="ECO:0007669"/>
    <property type="project" value="UniProtKB-UniRule"/>
</dbReference>
<dbReference type="AlphaFoldDB" id="A0A832DLA0"/>
<dbReference type="PIRSF" id="PIRSF006078">
    <property type="entry name" value="GlxK"/>
    <property type="match status" value="1"/>
</dbReference>
<keyword evidence="2 4" id="KW-0808">Transferase</keyword>
<dbReference type="InterPro" id="IPR018193">
    <property type="entry name" value="Glyc_kinase_flavodox-like_fold"/>
</dbReference>
<dbReference type="PANTHER" id="PTHR21599:SF0">
    <property type="entry name" value="GLYCERATE KINASE"/>
    <property type="match status" value="1"/>
</dbReference>
<dbReference type="Pfam" id="PF02595">
    <property type="entry name" value="Gly_kinase"/>
    <property type="match status" value="1"/>
</dbReference>
<dbReference type="InterPro" id="IPR004381">
    <property type="entry name" value="Glycerate_kinase"/>
</dbReference>
<keyword evidence="3 4" id="KW-0418">Kinase</keyword>
<organism evidence="5">
    <name type="scientific">Ignavibacterium album</name>
    <dbReference type="NCBI Taxonomy" id="591197"/>
    <lineage>
        <taxon>Bacteria</taxon>
        <taxon>Pseudomonadati</taxon>
        <taxon>Ignavibacteriota</taxon>
        <taxon>Ignavibacteria</taxon>
        <taxon>Ignavibacteriales</taxon>
        <taxon>Ignavibacteriaceae</taxon>
        <taxon>Ignavibacterium</taxon>
    </lineage>
</organism>
<evidence type="ECO:0000256" key="4">
    <source>
        <dbReference type="PIRNR" id="PIRNR006078"/>
    </source>
</evidence>
<dbReference type="PANTHER" id="PTHR21599">
    <property type="entry name" value="GLYCERATE KINASE"/>
    <property type="match status" value="1"/>
</dbReference>
<dbReference type="Gene3D" id="3.40.50.10350">
    <property type="entry name" value="Glycerate kinase, domain 1"/>
    <property type="match status" value="1"/>
</dbReference>
<protein>
    <submittedName>
        <fullName evidence="5">Glycerate kinase</fullName>
        <ecNumber evidence="5">2.7.1.-</ecNumber>
    </submittedName>
</protein>
<dbReference type="EC" id="2.7.1.-" evidence="5"/>
<dbReference type="EMBL" id="DSVI01000004">
    <property type="protein sequence ID" value="HGT46776.1"/>
    <property type="molecule type" value="Genomic_DNA"/>
</dbReference>
<name>A0A832DLA0_9BACT</name>
<proteinExistence type="inferred from homology"/>
<dbReference type="NCBIfam" id="TIGR00045">
    <property type="entry name" value="glycerate kinase"/>
    <property type="match status" value="1"/>
</dbReference>
<sequence length="381" mass="42224">MKILIAPNSFKESLSSVQIAKIFSEAFDKLKCEKIILPLSDGGDGFIEVIEFIESSKCRSYSFQNEFAGLFSENRILINDSSKELFIESANVIGLHKLPVNLRKPMHLNSFALGKLIKEILQAKNKFQLAEFSKIIIGVGGTATIDFGLGAAEALGVVFIDKNGKTVKPVPENFLLINDFISPDLTDKFFKQMKINCVSDVETPLLGSNSAIDLYGPQKGASSNELQKIKEGIEHIAEIMLRKNFVNDIAELNGAGGGLASGLKIFFNAEIIPSNKFITENLFSRFDLSEIDYLITGEGKFDIQSFEGKATGELLKNFSDKVKKIFLVCGKIEKNVKSLLPENVFCFQLLEYYRNESEAINKANEGLKVIAQKIIAEHLTQ</sequence>
<dbReference type="InterPro" id="IPR036129">
    <property type="entry name" value="Glycerate_kinase_sf"/>
</dbReference>
<dbReference type="InterPro" id="IPR018197">
    <property type="entry name" value="Glycerate_kinase_RE-like"/>
</dbReference>
<evidence type="ECO:0000256" key="2">
    <source>
        <dbReference type="ARBA" id="ARBA00022679"/>
    </source>
</evidence>
<dbReference type="Gene3D" id="3.90.1510.10">
    <property type="entry name" value="Glycerate kinase, domain 2"/>
    <property type="match status" value="1"/>
</dbReference>
<gene>
    <name evidence="5" type="ORF">ENS56_01935</name>
</gene>
<evidence type="ECO:0000313" key="5">
    <source>
        <dbReference type="EMBL" id="HGT46776.1"/>
    </source>
</evidence>
<evidence type="ECO:0000256" key="3">
    <source>
        <dbReference type="ARBA" id="ARBA00022777"/>
    </source>
</evidence>
<comment type="similarity">
    <text evidence="1 4">Belongs to the glycerate kinase type-1 family.</text>
</comment>
<evidence type="ECO:0000256" key="1">
    <source>
        <dbReference type="ARBA" id="ARBA00006284"/>
    </source>
</evidence>
<dbReference type="GO" id="GO:0008887">
    <property type="term" value="F:glycerate kinase activity"/>
    <property type="evidence" value="ECO:0007669"/>
    <property type="project" value="UniProtKB-UniRule"/>
</dbReference>
<accession>A0A832DLA0</accession>
<dbReference type="SUPFAM" id="SSF110738">
    <property type="entry name" value="Glycerate kinase I"/>
    <property type="match status" value="1"/>
</dbReference>